<organism evidence="6 7">
    <name type="scientific">Arachnia rubra</name>
    <dbReference type="NCBI Taxonomy" id="1547448"/>
    <lineage>
        <taxon>Bacteria</taxon>
        <taxon>Bacillati</taxon>
        <taxon>Actinomycetota</taxon>
        <taxon>Actinomycetes</taxon>
        <taxon>Propionibacteriales</taxon>
        <taxon>Propionibacteriaceae</taxon>
        <taxon>Arachnia</taxon>
    </lineage>
</organism>
<name>A0ABX7Y7T3_9ACTN</name>
<dbReference type="PROSITE" id="PS00395">
    <property type="entry name" value="ALANINE_RACEMASE"/>
    <property type="match status" value="1"/>
</dbReference>
<dbReference type="InterPro" id="IPR001608">
    <property type="entry name" value="Ala_racemase_N"/>
</dbReference>
<comment type="function">
    <text evidence="4">Catalyzes the interconversion of L-alanine and D-alanine. May also act on other amino acids.</text>
</comment>
<feature type="active site" description="Proton acceptor; specific for L-alanine" evidence="4">
    <location>
        <position position="286"/>
    </location>
</feature>
<feature type="binding site" evidence="4">
    <location>
        <position position="157"/>
    </location>
    <ligand>
        <name>substrate</name>
    </ligand>
</feature>
<evidence type="ECO:0000256" key="3">
    <source>
        <dbReference type="ARBA" id="ARBA00023235"/>
    </source>
</evidence>
<dbReference type="InterPro" id="IPR020622">
    <property type="entry name" value="Ala_racemase_pyridoxalP-BS"/>
</dbReference>
<feature type="binding site" evidence="4">
    <location>
        <position position="334"/>
    </location>
    <ligand>
        <name>substrate</name>
    </ligand>
</feature>
<dbReference type="PRINTS" id="PR00992">
    <property type="entry name" value="ALARACEMASE"/>
</dbReference>
<comment type="similarity">
    <text evidence="4">Belongs to the alanine racemase family.</text>
</comment>
<feature type="domain" description="Alanine racemase C-terminal" evidence="5">
    <location>
        <begin position="265"/>
        <end position="394"/>
    </location>
</feature>
<accession>A0ABX7Y7T3</accession>
<dbReference type="Proteomes" id="UP000678513">
    <property type="component" value="Chromosome"/>
</dbReference>
<evidence type="ECO:0000256" key="4">
    <source>
        <dbReference type="HAMAP-Rule" id="MF_01201"/>
    </source>
</evidence>
<dbReference type="Pfam" id="PF00842">
    <property type="entry name" value="Ala_racemase_C"/>
    <property type="match status" value="1"/>
</dbReference>
<dbReference type="PANTHER" id="PTHR30511">
    <property type="entry name" value="ALANINE RACEMASE"/>
    <property type="match status" value="1"/>
</dbReference>
<dbReference type="InterPro" id="IPR000821">
    <property type="entry name" value="Ala_racemase"/>
</dbReference>
<dbReference type="Pfam" id="PF01168">
    <property type="entry name" value="Ala_racemase_N"/>
    <property type="match status" value="1"/>
</dbReference>
<gene>
    <name evidence="6" type="primary">alr</name>
    <name evidence="6" type="ORF">J5A65_02235</name>
</gene>
<dbReference type="InterPro" id="IPR011079">
    <property type="entry name" value="Ala_racemase_C"/>
</dbReference>
<feature type="active site" description="Proton acceptor; specific for D-alanine" evidence="4">
    <location>
        <position position="58"/>
    </location>
</feature>
<dbReference type="HAMAP" id="MF_01201">
    <property type="entry name" value="Ala_racemase"/>
    <property type="match status" value="1"/>
</dbReference>
<dbReference type="CDD" id="cd00430">
    <property type="entry name" value="PLPDE_III_AR"/>
    <property type="match status" value="1"/>
</dbReference>
<evidence type="ECO:0000313" key="6">
    <source>
        <dbReference type="EMBL" id="QUC08588.1"/>
    </source>
</evidence>
<dbReference type="PANTHER" id="PTHR30511:SF0">
    <property type="entry name" value="ALANINE RACEMASE, CATABOLIC-RELATED"/>
    <property type="match status" value="1"/>
</dbReference>
<dbReference type="Gene3D" id="2.40.37.10">
    <property type="entry name" value="Lyase, Ornithine Decarboxylase, Chain A, domain 1"/>
    <property type="match status" value="1"/>
</dbReference>
<dbReference type="GO" id="GO:0008784">
    <property type="term" value="F:alanine racemase activity"/>
    <property type="evidence" value="ECO:0007669"/>
    <property type="project" value="UniProtKB-EC"/>
</dbReference>
<evidence type="ECO:0000256" key="2">
    <source>
        <dbReference type="ARBA" id="ARBA00022898"/>
    </source>
</evidence>
<reference evidence="6 7" key="1">
    <citation type="submission" date="2021-03" db="EMBL/GenBank/DDBJ databases">
        <title>Human Oral Microbial Genomes.</title>
        <authorList>
            <person name="Johnston C.D."/>
            <person name="Chen T."/>
            <person name="Dewhirst F.E."/>
        </authorList>
    </citation>
    <scope>NUCLEOTIDE SEQUENCE [LARGE SCALE GENOMIC DNA]</scope>
    <source>
        <strain evidence="6 7">DSMZ 100122</strain>
    </source>
</reference>
<evidence type="ECO:0000259" key="5">
    <source>
        <dbReference type="SMART" id="SM01005"/>
    </source>
</evidence>
<proteinExistence type="inferred from homology"/>
<keyword evidence="2 4" id="KW-0663">Pyridoxal phosphate</keyword>
<dbReference type="SUPFAM" id="SSF50621">
    <property type="entry name" value="Alanine racemase C-terminal domain-like"/>
    <property type="match status" value="1"/>
</dbReference>
<protein>
    <recommendedName>
        <fullName evidence="4">Alanine racemase</fullName>
        <ecNumber evidence="4">5.1.1.1</ecNumber>
    </recommendedName>
</protein>
<keyword evidence="7" id="KW-1185">Reference proteome</keyword>
<dbReference type="SUPFAM" id="SSF51419">
    <property type="entry name" value="PLP-binding barrel"/>
    <property type="match status" value="1"/>
</dbReference>
<dbReference type="NCBIfam" id="TIGR00492">
    <property type="entry name" value="alr"/>
    <property type="match status" value="1"/>
</dbReference>
<dbReference type="InterPro" id="IPR009006">
    <property type="entry name" value="Ala_racemase/Decarboxylase_C"/>
</dbReference>
<feature type="modified residue" description="N6-(pyridoxal phosphate)lysine" evidence="4">
    <location>
        <position position="58"/>
    </location>
</feature>
<keyword evidence="3 4" id="KW-0413">Isomerase</keyword>
<dbReference type="Gene3D" id="3.20.20.10">
    <property type="entry name" value="Alanine racemase"/>
    <property type="match status" value="1"/>
</dbReference>
<evidence type="ECO:0000313" key="7">
    <source>
        <dbReference type="Proteomes" id="UP000678513"/>
    </source>
</evidence>
<comment type="pathway">
    <text evidence="4">Amino-acid biosynthesis; D-alanine biosynthesis; D-alanine from L-alanine: step 1/1.</text>
</comment>
<dbReference type="EC" id="5.1.1.1" evidence="4"/>
<comment type="cofactor">
    <cofactor evidence="1 4">
        <name>pyridoxal 5'-phosphate</name>
        <dbReference type="ChEBI" id="CHEBI:597326"/>
    </cofactor>
</comment>
<comment type="catalytic activity">
    <reaction evidence="4">
        <text>L-alanine = D-alanine</text>
        <dbReference type="Rhea" id="RHEA:20249"/>
        <dbReference type="ChEBI" id="CHEBI:57416"/>
        <dbReference type="ChEBI" id="CHEBI:57972"/>
        <dbReference type="EC" id="5.1.1.1"/>
    </reaction>
</comment>
<sequence length="394" mass="41587">MNAILPLEPDIATPRSRQVRQNGLMCPSQLNVDLAAIDANLALAGKLNPGRAVLLPVKADAYGHGIVPVARHVEAVGSAQWLGVAEVSEAEQLRAGGVGLPVLKFSPCFPDELDRAIAARLTLCVGDSAGITAAQEAAERAGTRHPVHLKVDTGMRRVGAEPAGAVALARQIADSPSLILQGVFTHLPISDTPEGNDYTRDQLARFLATVDAIRDAVGEIPLVHAGNSGAVLGHDLAGTNLIRPGIISYGCRADAATPWEGLTPVARWTSRISFLKRVPAGETVGYGRTWTAPRDTWIATVPVGYGDGYSRLFSNRGRMLAGGRSHPIAGRVCMDQTMIDLGPGDPKVAVGDEVVLLGRQGGEQITVEELAGLMGTITYELMCLITARVPRIYA</sequence>
<evidence type="ECO:0000256" key="1">
    <source>
        <dbReference type="ARBA" id="ARBA00001933"/>
    </source>
</evidence>
<dbReference type="SMART" id="SM01005">
    <property type="entry name" value="Ala_racemase_C"/>
    <property type="match status" value="1"/>
</dbReference>
<dbReference type="RefSeq" id="WP_212324748.1">
    <property type="nucleotide sequence ID" value="NZ_AP024463.1"/>
</dbReference>
<dbReference type="EMBL" id="CP072384">
    <property type="protein sequence ID" value="QUC08588.1"/>
    <property type="molecule type" value="Genomic_DNA"/>
</dbReference>
<dbReference type="InterPro" id="IPR029066">
    <property type="entry name" value="PLP-binding_barrel"/>
</dbReference>